<dbReference type="CDD" id="cd05380">
    <property type="entry name" value="CAP_euk"/>
    <property type="match status" value="1"/>
</dbReference>
<protein>
    <recommendedName>
        <fullName evidence="3">ShKT domain-containing protein</fullName>
    </recommendedName>
</protein>
<dbReference type="PRINTS" id="PR00837">
    <property type="entry name" value="V5TPXLIKE"/>
</dbReference>
<dbReference type="InterPro" id="IPR003582">
    <property type="entry name" value="ShKT_dom"/>
</dbReference>
<dbReference type="InterPro" id="IPR035940">
    <property type="entry name" value="CAP_sf"/>
</dbReference>
<name>A0AAN9G1R8_9CAEN</name>
<evidence type="ECO:0000256" key="1">
    <source>
        <dbReference type="PROSITE-ProRule" id="PRU01005"/>
    </source>
</evidence>
<dbReference type="Gene3D" id="3.40.33.10">
    <property type="entry name" value="CAP"/>
    <property type="match status" value="1"/>
</dbReference>
<organism evidence="4 5">
    <name type="scientific">Littorina saxatilis</name>
    <dbReference type="NCBI Taxonomy" id="31220"/>
    <lineage>
        <taxon>Eukaryota</taxon>
        <taxon>Metazoa</taxon>
        <taxon>Spiralia</taxon>
        <taxon>Lophotrochozoa</taxon>
        <taxon>Mollusca</taxon>
        <taxon>Gastropoda</taxon>
        <taxon>Caenogastropoda</taxon>
        <taxon>Littorinimorpha</taxon>
        <taxon>Littorinoidea</taxon>
        <taxon>Littorinidae</taxon>
        <taxon>Littorina</taxon>
    </lineage>
</organism>
<evidence type="ECO:0000256" key="2">
    <source>
        <dbReference type="SAM" id="SignalP"/>
    </source>
</evidence>
<dbReference type="PANTHER" id="PTHR10334">
    <property type="entry name" value="CYSTEINE-RICH SECRETORY PROTEIN-RELATED"/>
    <property type="match status" value="1"/>
</dbReference>
<evidence type="ECO:0000313" key="5">
    <source>
        <dbReference type="Proteomes" id="UP001374579"/>
    </source>
</evidence>
<dbReference type="SMART" id="SM00198">
    <property type="entry name" value="SCP"/>
    <property type="match status" value="1"/>
</dbReference>
<dbReference type="InterPro" id="IPR001283">
    <property type="entry name" value="CRISP-related"/>
</dbReference>
<keyword evidence="2" id="KW-0732">Signal</keyword>
<dbReference type="Proteomes" id="UP001374579">
    <property type="component" value="Unassembled WGS sequence"/>
</dbReference>
<dbReference type="InterPro" id="IPR014044">
    <property type="entry name" value="CAP_dom"/>
</dbReference>
<dbReference type="Pfam" id="PF00188">
    <property type="entry name" value="CAP"/>
    <property type="match status" value="1"/>
</dbReference>
<feature type="disulfide bond" evidence="1">
    <location>
        <begin position="204"/>
        <end position="238"/>
    </location>
</feature>
<comment type="caution">
    <text evidence="4">The sequence shown here is derived from an EMBL/GenBank/DDBJ whole genome shotgun (WGS) entry which is preliminary data.</text>
</comment>
<feature type="signal peptide" evidence="2">
    <location>
        <begin position="1"/>
        <end position="25"/>
    </location>
</feature>
<keyword evidence="1" id="KW-1015">Disulfide bond</keyword>
<keyword evidence="5" id="KW-1185">Reference proteome</keyword>
<dbReference type="PROSITE" id="PS51670">
    <property type="entry name" value="SHKT"/>
    <property type="match status" value="1"/>
</dbReference>
<dbReference type="SMART" id="SM00254">
    <property type="entry name" value="ShKT"/>
    <property type="match status" value="1"/>
</dbReference>
<dbReference type="SUPFAM" id="SSF55797">
    <property type="entry name" value="PR-1-like"/>
    <property type="match status" value="1"/>
</dbReference>
<feature type="chain" id="PRO_5042938478" description="ShKT domain-containing protein" evidence="2">
    <location>
        <begin position="26"/>
        <end position="238"/>
    </location>
</feature>
<reference evidence="4 5" key="1">
    <citation type="submission" date="2024-02" db="EMBL/GenBank/DDBJ databases">
        <title>Chromosome-scale genome assembly of the rough periwinkle Littorina saxatilis.</title>
        <authorList>
            <person name="De Jode A."/>
            <person name="Faria R."/>
            <person name="Formenti G."/>
            <person name="Sims Y."/>
            <person name="Smith T.P."/>
            <person name="Tracey A."/>
            <person name="Wood J.M.D."/>
            <person name="Zagrodzka Z.B."/>
            <person name="Johannesson K."/>
            <person name="Butlin R.K."/>
            <person name="Leder E.H."/>
        </authorList>
    </citation>
    <scope>NUCLEOTIDE SEQUENCE [LARGE SCALE GENOMIC DNA]</scope>
    <source>
        <strain evidence="4">Snail1</strain>
        <tissue evidence="4">Muscle</tissue>
    </source>
</reference>
<dbReference type="EMBL" id="JBAMIC010000022">
    <property type="protein sequence ID" value="KAK7092163.1"/>
    <property type="molecule type" value="Genomic_DNA"/>
</dbReference>
<dbReference type="Gene3D" id="1.10.10.1940">
    <property type="match status" value="1"/>
</dbReference>
<feature type="domain" description="ShKT" evidence="3">
    <location>
        <begin position="204"/>
        <end position="238"/>
    </location>
</feature>
<sequence length="238" mass="26363">MQPSIDVMPVYVIVVMSLMLRSVTSLDQTLKDHILKVHNDYRAKQGASNMPKLEWDSTLESGAQEWADKCVFKHKGMGENLAWNSAVTDPEEKLIDTAMENFYNEYKRYSYGTTACGNYNACHYTQIVWAKTTKVGCATKMCDGLANAYNKKTWFLVCRFDPVGNWGGKKPYEKGTACSACQGATCEGGLCVGGTVGSAADAVCEDKNENCADWADFDQCDINPGYMHTYCKKSCNTC</sequence>
<accession>A0AAN9G1R8</accession>
<evidence type="ECO:0000313" key="4">
    <source>
        <dbReference type="EMBL" id="KAK7092163.1"/>
    </source>
</evidence>
<gene>
    <name evidence="4" type="ORF">V1264_009757</name>
</gene>
<evidence type="ECO:0000259" key="3">
    <source>
        <dbReference type="PROSITE" id="PS51670"/>
    </source>
</evidence>
<dbReference type="Pfam" id="PF01549">
    <property type="entry name" value="ShK"/>
    <property type="match status" value="1"/>
</dbReference>
<proteinExistence type="predicted"/>
<dbReference type="AlphaFoldDB" id="A0AAN9G1R8"/>
<comment type="caution">
    <text evidence="1">Lacks conserved residue(s) required for the propagation of feature annotation.</text>
</comment>